<dbReference type="Pfam" id="PF18953">
    <property type="entry name" value="SAP_new25"/>
    <property type="match status" value="1"/>
</dbReference>
<protein>
    <submittedName>
        <fullName evidence="1">SAP domain-containing protein</fullName>
    </submittedName>
</protein>
<dbReference type="Proteomes" id="UP001597156">
    <property type="component" value="Unassembled WGS sequence"/>
</dbReference>
<comment type="caution">
    <text evidence="1">The sequence shown here is derived from an EMBL/GenBank/DDBJ whole genome shotgun (WGS) entry which is preliminary data.</text>
</comment>
<accession>A0ABW3PML6</accession>
<reference evidence="2" key="1">
    <citation type="journal article" date="2019" name="Int. J. Syst. Evol. Microbiol.">
        <title>The Global Catalogue of Microorganisms (GCM) 10K type strain sequencing project: providing services to taxonomists for standard genome sequencing and annotation.</title>
        <authorList>
            <consortium name="The Broad Institute Genomics Platform"/>
            <consortium name="The Broad Institute Genome Sequencing Center for Infectious Disease"/>
            <person name="Wu L."/>
            <person name="Ma J."/>
        </authorList>
    </citation>
    <scope>NUCLEOTIDE SEQUENCE [LARGE SCALE GENOMIC DNA]</scope>
    <source>
        <strain evidence="2">CCUG 71848</strain>
    </source>
</reference>
<keyword evidence="2" id="KW-1185">Reference proteome</keyword>
<gene>
    <name evidence="1" type="ORF">ACFQ22_06970</name>
</gene>
<organism evidence="1 2">
    <name type="scientific">Lentilactobacillus raoultii</name>
    <dbReference type="NCBI Taxonomy" id="1987503"/>
    <lineage>
        <taxon>Bacteria</taxon>
        <taxon>Bacillati</taxon>
        <taxon>Bacillota</taxon>
        <taxon>Bacilli</taxon>
        <taxon>Lactobacillales</taxon>
        <taxon>Lactobacillaceae</taxon>
        <taxon>Lentilactobacillus</taxon>
    </lineage>
</organism>
<proteinExistence type="predicted"/>
<dbReference type="EMBL" id="JBHTLH010000019">
    <property type="protein sequence ID" value="MFD1125093.1"/>
    <property type="molecule type" value="Genomic_DNA"/>
</dbReference>
<evidence type="ECO:0000313" key="2">
    <source>
        <dbReference type="Proteomes" id="UP001597156"/>
    </source>
</evidence>
<sequence length="149" mass="16831">MTHLTRKAFQETYFYKTELIKLCRQYGLPTQETKAELTHYIDQFLTGTPANKVAAVRTHSSKPTLKANQISLDTPVVGAGFSFNQEARKFLKVYFGVEKFSFTKEMAIIKRRAEATHDLTLTVGELLAQAESLRAHPSSILAHNPEEQT</sequence>
<name>A0ABW3PML6_9LACO</name>
<dbReference type="RefSeq" id="WP_225419061.1">
    <property type="nucleotide sequence ID" value="NZ_JBHTLH010000019.1"/>
</dbReference>
<evidence type="ECO:0000313" key="1">
    <source>
        <dbReference type="EMBL" id="MFD1125093.1"/>
    </source>
</evidence>